<dbReference type="Pfam" id="PF04397">
    <property type="entry name" value="LytTR"/>
    <property type="match status" value="1"/>
</dbReference>
<feature type="modified residue" description="4-aspartylphosphate" evidence="1">
    <location>
        <position position="54"/>
    </location>
</feature>
<feature type="domain" description="HTH LytTR-type" evidence="3">
    <location>
        <begin position="152"/>
        <end position="253"/>
    </location>
</feature>
<comment type="caution">
    <text evidence="4">The sequence shown here is derived from an EMBL/GenBank/DDBJ whole genome shotgun (WGS) entry which is preliminary data.</text>
</comment>
<gene>
    <name evidence="4" type="ORF">KCG45_03080</name>
</gene>
<reference evidence="4 5" key="1">
    <citation type="submission" date="2021-04" db="EMBL/GenBank/DDBJ databases">
        <authorList>
            <person name="Pira H."/>
            <person name="Risdian C."/>
            <person name="Wink J."/>
        </authorList>
    </citation>
    <scope>NUCLEOTIDE SEQUENCE [LARGE SCALE GENOMIC DNA]</scope>
    <source>
        <strain evidence="4 5">WH131</strain>
    </source>
</reference>
<dbReference type="SMART" id="SM00448">
    <property type="entry name" value="REC"/>
    <property type="match status" value="1"/>
</dbReference>
<name>A0ABS6SL26_9SPHN</name>
<dbReference type="InterPro" id="IPR001789">
    <property type="entry name" value="Sig_transdc_resp-reg_receiver"/>
</dbReference>
<dbReference type="Proteomes" id="UP000699975">
    <property type="component" value="Unassembled WGS sequence"/>
</dbReference>
<evidence type="ECO:0000313" key="4">
    <source>
        <dbReference type="EMBL" id="MBV7265148.1"/>
    </source>
</evidence>
<keyword evidence="1" id="KW-0597">Phosphoprotein</keyword>
<evidence type="ECO:0000259" key="3">
    <source>
        <dbReference type="PROSITE" id="PS50930"/>
    </source>
</evidence>
<protein>
    <submittedName>
        <fullName evidence="4">Response regulator transcription factor</fullName>
    </submittedName>
</protein>
<accession>A0ABS6SL26</accession>
<organism evidence="4 5">
    <name type="scientific">Erythrobacter ani</name>
    <dbReference type="NCBI Taxonomy" id="2827235"/>
    <lineage>
        <taxon>Bacteria</taxon>
        <taxon>Pseudomonadati</taxon>
        <taxon>Pseudomonadota</taxon>
        <taxon>Alphaproteobacteria</taxon>
        <taxon>Sphingomonadales</taxon>
        <taxon>Erythrobacteraceae</taxon>
        <taxon>Erythrobacter/Porphyrobacter group</taxon>
        <taxon>Erythrobacter</taxon>
    </lineage>
</organism>
<dbReference type="PROSITE" id="PS50110">
    <property type="entry name" value="RESPONSE_REGULATORY"/>
    <property type="match status" value="1"/>
</dbReference>
<proteinExistence type="predicted"/>
<dbReference type="EMBL" id="JAGSPB010000001">
    <property type="protein sequence ID" value="MBV7265148.1"/>
    <property type="molecule type" value="Genomic_DNA"/>
</dbReference>
<evidence type="ECO:0000256" key="1">
    <source>
        <dbReference type="PROSITE-ProRule" id="PRU00169"/>
    </source>
</evidence>
<dbReference type="PANTHER" id="PTHR37299:SF1">
    <property type="entry name" value="STAGE 0 SPORULATION PROTEIN A HOMOLOG"/>
    <property type="match status" value="1"/>
</dbReference>
<dbReference type="PROSITE" id="PS50930">
    <property type="entry name" value="HTH_LYTTR"/>
    <property type="match status" value="1"/>
</dbReference>
<dbReference type="PANTHER" id="PTHR37299">
    <property type="entry name" value="TRANSCRIPTIONAL REGULATOR-RELATED"/>
    <property type="match status" value="1"/>
</dbReference>
<keyword evidence="5" id="KW-1185">Reference proteome</keyword>
<dbReference type="SMART" id="SM00850">
    <property type="entry name" value="LytTR"/>
    <property type="match status" value="1"/>
</dbReference>
<sequence>MLRVAIVDDERLARSRLAGAIGTIPEAEVVCEAANGTEAIANIERENPSVVLLDIEMPHGDGFHVAAKILELPELPEIIFVTAFSNYAARAFEHGVTDYLLKPFSRQRLVHALDRAREHIRLKSLDERSTRLQQLVDRLRIEHDQAAPAKALWFRSGADQIRVFPDEIRFARADRDYVEIVTDRQTLHLRHTISALARELGDEKFARIHRSHIVKRSAVRKLISLGHGKYEIQLETGETVPVGAAFRKSLDRG</sequence>
<dbReference type="InterPro" id="IPR007492">
    <property type="entry name" value="LytTR_DNA-bd_dom"/>
</dbReference>
<evidence type="ECO:0000259" key="2">
    <source>
        <dbReference type="PROSITE" id="PS50110"/>
    </source>
</evidence>
<evidence type="ECO:0000313" key="5">
    <source>
        <dbReference type="Proteomes" id="UP000699975"/>
    </source>
</evidence>
<dbReference type="RefSeq" id="WP_218315644.1">
    <property type="nucleotide sequence ID" value="NZ_JAGSPB010000001.1"/>
</dbReference>
<feature type="domain" description="Response regulatory" evidence="2">
    <location>
        <begin position="3"/>
        <end position="117"/>
    </location>
</feature>
<dbReference type="InterPro" id="IPR046947">
    <property type="entry name" value="LytR-like"/>
</dbReference>
<dbReference type="Pfam" id="PF00072">
    <property type="entry name" value="Response_reg"/>
    <property type="match status" value="1"/>
</dbReference>